<dbReference type="AlphaFoldDB" id="A0A2H5XC38"/>
<dbReference type="Proteomes" id="UP000236173">
    <property type="component" value="Unassembled WGS sequence"/>
</dbReference>
<dbReference type="InterPro" id="IPR021799">
    <property type="entry name" value="PIN-like_prokaryotic"/>
</dbReference>
<comment type="caution">
    <text evidence="1">The sequence shown here is derived from an EMBL/GenBank/DDBJ whole genome shotgun (WGS) entry which is preliminary data.</text>
</comment>
<dbReference type="SUPFAM" id="SSF88723">
    <property type="entry name" value="PIN domain-like"/>
    <property type="match status" value="1"/>
</dbReference>
<dbReference type="Pfam" id="PF11848">
    <property type="entry name" value="DUF3368"/>
    <property type="match status" value="1"/>
</dbReference>
<name>A0A2H5XC38_9BACT</name>
<gene>
    <name evidence="1" type="ORF">HRbin17_01249</name>
</gene>
<sequence length="168" mass="19344">MKEHEETIAHTSLLSNFARSGHLELLKQLFPNGVWVTEGVREEIARGVAKYPELQELLETEDLWLKVVKELEPGEEQERQRLQKQYTGIRKGADAAVLAVAKVRNWKVLTDDDREEKGMVSIARQEGIEVFRSQELLKSAVQRGLISHEEAQQVRRDIAEKARYSRIL</sequence>
<dbReference type="PANTHER" id="PTHR39550:SF1">
    <property type="entry name" value="SLL0658 PROTEIN"/>
    <property type="match status" value="1"/>
</dbReference>
<dbReference type="EMBL" id="BEHT01000015">
    <property type="protein sequence ID" value="GBC98735.1"/>
    <property type="molecule type" value="Genomic_DNA"/>
</dbReference>
<reference evidence="2" key="1">
    <citation type="submission" date="2017-09" db="EMBL/GenBank/DDBJ databases">
        <title>Metaegenomics of thermophilic ammonia-oxidizing enrichment culture.</title>
        <authorList>
            <person name="Kato S."/>
            <person name="Suzuki K."/>
        </authorList>
    </citation>
    <scope>NUCLEOTIDE SEQUENCE [LARGE SCALE GENOMIC DNA]</scope>
</reference>
<organism evidence="1 2">
    <name type="scientific">Candidatus Fervidibacter japonicus</name>
    <dbReference type="NCBI Taxonomy" id="2035412"/>
    <lineage>
        <taxon>Bacteria</taxon>
        <taxon>Candidatus Fervidibacterota</taxon>
        <taxon>Candidatus Fervidibacter</taxon>
    </lineage>
</organism>
<evidence type="ECO:0000313" key="2">
    <source>
        <dbReference type="Proteomes" id="UP000236173"/>
    </source>
</evidence>
<proteinExistence type="predicted"/>
<protein>
    <submittedName>
        <fullName evidence="1">Uncharacterized protein</fullName>
    </submittedName>
</protein>
<dbReference type="InterPro" id="IPR029060">
    <property type="entry name" value="PIN-like_dom_sf"/>
</dbReference>
<dbReference type="PANTHER" id="PTHR39550">
    <property type="entry name" value="SLL0658 PROTEIN"/>
    <property type="match status" value="1"/>
</dbReference>
<evidence type="ECO:0000313" key="1">
    <source>
        <dbReference type="EMBL" id="GBC98735.1"/>
    </source>
</evidence>
<accession>A0A2H5XC38</accession>